<name>A0A9W8WQK9_9PLEO</name>
<dbReference type="Pfam" id="PF00199">
    <property type="entry name" value="Catalase"/>
    <property type="match status" value="1"/>
</dbReference>
<dbReference type="GO" id="GO:0020037">
    <property type="term" value="F:heme binding"/>
    <property type="evidence" value="ECO:0007669"/>
    <property type="project" value="InterPro"/>
</dbReference>
<dbReference type="CDD" id="cd08153">
    <property type="entry name" value="srpA_like"/>
    <property type="match status" value="1"/>
</dbReference>
<accession>A0A9W8WQK9</accession>
<dbReference type="Gene3D" id="1.20.1280.120">
    <property type="match status" value="1"/>
</dbReference>
<evidence type="ECO:0000259" key="2">
    <source>
        <dbReference type="SMART" id="SM01060"/>
    </source>
</evidence>
<feature type="compositionally biased region" description="Basic and acidic residues" evidence="1">
    <location>
        <begin position="312"/>
        <end position="327"/>
    </location>
</feature>
<dbReference type="Gene3D" id="2.40.180.10">
    <property type="entry name" value="Catalase core domain"/>
    <property type="match status" value="1"/>
</dbReference>
<dbReference type="GO" id="GO:0005777">
    <property type="term" value="C:peroxisome"/>
    <property type="evidence" value="ECO:0007669"/>
    <property type="project" value="TreeGrafter"/>
</dbReference>
<comment type="caution">
    <text evidence="3">The sequence shown here is derived from an EMBL/GenBank/DDBJ whole genome shotgun (WGS) entry which is preliminary data.</text>
</comment>
<dbReference type="SUPFAM" id="SSF56634">
    <property type="entry name" value="Heme-dependent catalase-like"/>
    <property type="match status" value="1"/>
</dbReference>
<dbReference type="InterPro" id="IPR020835">
    <property type="entry name" value="Catalase_sf"/>
</dbReference>
<dbReference type="PANTHER" id="PTHR11465:SF62">
    <property type="entry name" value="CATALASE T"/>
    <property type="match status" value="1"/>
</dbReference>
<dbReference type="GO" id="GO:0005739">
    <property type="term" value="C:mitochondrion"/>
    <property type="evidence" value="ECO:0007669"/>
    <property type="project" value="TreeGrafter"/>
</dbReference>
<dbReference type="PIRSF" id="PIRSF000296">
    <property type="entry name" value="SrpA"/>
    <property type="match status" value="1"/>
</dbReference>
<dbReference type="AlphaFoldDB" id="A0A9W8WQK9"/>
<organism evidence="3 4">
    <name type="scientific">Didymella glomerata</name>
    <dbReference type="NCBI Taxonomy" id="749621"/>
    <lineage>
        <taxon>Eukaryota</taxon>
        <taxon>Fungi</taxon>
        <taxon>Dikarya</taxon>
        <taxon>Ascomycota</taxon>
        <taxon>Pezizomycotina</taxon>
        <taxon>Dothideomycetes</taxon>
        <taxon>Pleosporomycetidae</taxon>
        <taxon>Pleosporales</taxon>
        <taxon>Pleosporineae</taxon>
        <taxon>Didymellaceae</taxon>
        <taxon>Didymella</taxon>
    </lineage>
</organism>
<feature type="domain" description="Catalase core" evidence="2">
    <location>
        <begin position="11"/>
        <end position="332"/>
    </location>
</feature>
<dbReference type="PROSITE" id="PS51402">
    <property type="entry name" value="CATALASE_3"/>
    <property type="match status" value="1"/>
</dbReference>
<dbReference type="PANTHER" id="PTHR11465">
    <property type="entry name" value="CATALASE"/>
    <property type="match status" value="1"/>
</dbReference>
<dbReference type="InterPro" id="IPR011614">
    <property type="entry name" value="Catalase_core"/>
</dbReference>
<sequence>MPLSEDPKILETANGLVDTLRTAFGHTTNEFRPAHAKGHLLTGTFTPASSALALSSAPHFNISSVPITVRFSSSTGLPQIPDTDANANPRGIAIRFHLPDVDGRRQHTDIIAHSTKYFPTRTGAEFLEFLQAAGGPNAAEAVPEFLGRHPETAMFLQDSKPSPVSFATEKFFGVNAFKFIKDGKVTTLRYRIVPVTGEEHLDAETLKSKSPTYLFDELPERIKSGPIEFKLLAQIAEEGDVIDNATVIWPEEREIAELGSLKVEKTLGEEESRAQQKHIIFDPIPRVEGVEASDDPLLEMRASIYLVSGKQRRADKSGGAVKDDPAEAVKAVS</sequence>
<dbReference type="GO" id="GO:0042542">
    <property type="term" value="P:response to hydrogen peroxide"/>
    <property type="evidence" value="ECO:0007669"/>
    <property type="project" value="TreeGrafter"/>
</dbReference>
<feature type="region of interest" description="Disordered" evidence="1">
    <location>
        <begin position="310"/>
        <end position="333"/>
    </location>
</feature>
<dbReference type="InterPro" id="IPR018028">
    <property type="entry name" value="Catalase"/>
</dbReference>
<dbReference type="OrthoDB" id="2379805at2759"/>
<keyword evidence="4" id="KW-1185">Reference proteome</keyword>
<dbReference type="Proteomes" id="UP001140562">
    <property type="component" value="Unassembled WGS sequence"/>
</dbReference>
<dbReference type="InterPro" id="IPR024168">
    <property type="entry name" value="Catalase_SrpA-type_pred"/>
</dbReference>
<dbReference type="GO" id="GO:0042744">
    <property type="term" value="P:hydrogen peroxide catabolic process"/>
    <property type="evidence" value="ECO:0007669"/>
    <property type="project" value="TreeGrafter"/>
</dbReference>
<dbReference type="GO" id="GO:0004096">
    <property type="term" value="F:catalase activity"/>
    <property type="evidence" value="ECO:0007669"/>
    <property type="project" value="InterPro"/>
</dbReference>
<evidence type="ECO:0000313" key="3">
    <source>
        <dbReference type="EMBL" id="KAJ4330611.1"/>
    </source>
</evidence>
<dbReference type="SMART" id="SM01060">
    <property type="entry name" value="Catalase"/>
    <property type="match status" value="1"/>
</dbReference>
<reference evidence="3" key="1">
    <citation type="submission" date="2022-10" db="EMBL/GenBank/DDBJ databases">
        <title>Tapping the CABI collections for fungal endophytes: first genome assemblies for Collariella, Neodidymelliopsis, Ascochyta clinopodiicola, Didymella pomorum, Didymosphaeria variabile, Neocosmospora piperis and Neocucurbitaria cava.</title>
        <authorList>
            <person name="Hill R."/>
        </authorList>
    </citation>
    <scope>NUCLEOTIDE SEQUENCE</scope>
    <source>
        <strain evidence="3">IMI 360193</strain>
    </source>
</reference>
<protein>
    <recommendedName>
        <fullName evidence="2">Catalase core domain-containing protein</fullName>
    </recommendedName>
</protein>
<proteinExistence type="predicted"/>
<evidence type="ECO:0000313" key="4">
    <source>
        <dbReference type="Proteomes" id="UP001140562"/>
    </source>
</evidence>
<gene>
    <name evidence="3" type="ORF">N0V87_009834</name>
</gene>
<evidence type="ECO:0000256" key="1">
    <source>
        <dbReference type="SAM" id="MobiDB-lite"/>
    </source>
</evidence>
<dbReference type="EMBL" id="JAPEUV010000185">
    <property type="protein sequence ID" value="KAJ4330611.1"/>
    <property type="molecule type" value="Genomic_DNA"/>
</dbReference>